<evidence type="ECO:0000313" key="2">
    <source>
        <dbReference type="Proteomes" id="UP000253204"/>
    </source>
</evidence>
<proteinExistence type="predicted"/>
<dbReference type="Proteomes" id="UP000253204">
    <property type="component" value="Unassembled WGS sequence"/>
</dbReference>
<dbReference type="OrthoDB" id="6167203at2"/>
<dbReference type="EMBL" id="QPIJ01000042">
    <property type="protein sequence ID" value="RCV88139.1"/>
    <property type="molecule type" value="Genomic_DNA"/>
</dbReference>
<name>A0A368TTN2_9GAMM</name>
<reference evidence="1 2" key="1">
    <citation type="submission" date="2018-07" db="EMBL/GenBank/DDBJ databases">
        <title>Halomonas rutogse sp. nov., isolated from Lake TangqianCo on Tibetan Plateau.</title>
        <authorList>
            <person name="Lu H."/>
            <person name="Xing P."/>
            <person name="Wu Q."/>
        </authorList>
    </citation>
    <scope>NUCLEOTIDE SEQUENCE [LARGE SCALE GENOMIC DNA]</scope>
    <source>
        <strain evidence="1 2">TQ8S</strain>
    </source>
</reference>
<organism evidence="1 2">
    <name type="scientific">Vreelandella rituensis</name>
    <dbReference type="NCBI Taxonomy" id="2282306"/>
    <lineage>
        <taxon>Bacteria</taxon>
        <taxon>Pseudomonadati</taxon>
        <taxon>Pseudomonadota</taxon>
        <taxon>Gammaproteobacteria</taxon>
        <taxon>Oceanospirillales</taxon>
        <taxon>Halomonadaceae</taxon>
        <taxon>Vreelandella</taxon>
    </lineage>
</organism>
<dbReference type="RefSeq" id="WP_114487788.1">
    <property type="nucleotide sequence ID" value="NZ_CBCSHM010000018.1"/>
</dbReference>
<keyword evidence="2" id="KW-1185">Reference proteome</keyword>
<comment type="caution">
    <text evidence="1">The sequence shown here is derived from an EMBL/GenBank/DDBJ whole genome shotgun (WGS) entry which is preliminary data.</text>
</comment>
<evidence type="ECO:0000313" key="1">
    <source>
        <dbReference type="EMBL" id="RCV88139.1"/>
    </source>
</evidence>
<gene>
    <name evidence="1" type="ORF">DU506_15405</name>
</gene>
<accession>A0A368TTN2</accession>
<protein>
    <submittedName>
        <fullName evidence="1">Uncharacterized protein</fullName>
    </submittedName>
</protein>
<sequence length="146" mass="15569">MSAEVPVLVDEKSQAWGLFVVFDSPEAALNQRIGSVLASAGAVFESESKSFTVAGVSPRNPIYIVNAYPPGKLPSFNDDNDQWPIKGLSVKILKERGSSTPNKLQLVRLVSLAKDMARLGGKVVDAEKQPVTEAGFQSVIAGKAKV</sequence>
<dbReference type="AlphaFoldDB" id="A0A368TTN2"/>